<dbReference type="Pfam" id="PF03629">
    <property type="entry name" value="SASA"/>
    <property type="match status" value="1"/>
</dbReference>
<proteinExistence type="predicted"/>
<dbReference type="Proteomes" id="UP001324380">
    <property type="component" value="Chromosome"/>
</dbReference>
<dbReference type="InterPro" id="IPR005181">
    <property type="entry name" value="SASA"/>
</dbReference>
<feature type="domain" description="Sialate O-acetylesterase" evidence="2">
    <location>
        <begin position="23"/>
        <end position="284"/>
    </location>
</feature>
<dbReference type="RefSeq" id="WP_321563958.1">
    <property type="nucleotide sequence ID" value="NZ_CP139558.1"/>
</dbReference>
<gene>
    <name evidence="3" type="ORF">SNE25_04830</name>
</gene>
<dbReference type="Gene3D" id="3.40.50.1110">
    <property type="entry name" value="SGNH hydrolase"/>
    <property type="match status" value="1"/>
</dbReference>
<keyword evidence="1" id="KW-0378">Hydrolase</keyword>
<keyword evidence="4" id="KW-1185">Reference proteome</keyword>
<dbReference type="PANTHER" id="PTHR31988:SF19">
    <property type="entry name" value="9-O-ACETYL-N-ACETYLNEURAMINIC ACID DEACETYLASE-RELATED"/>
    <property type="match status" value="1"/>
</dbReference>
<dbReference type="SUPFAM" id="SSF52266">
    <property type="entry name" value="SGNH hydrolase"/>
    <property type="match status" value="1"/>
</dbReference>
<name>A0ABZ0TP35_9SPHI</name>
<protein>
    <submittedName>
        <fullName evidence="3">Sialate O-acetylesterase</fullName>
    </submittedName>
</protein>
<dbReference type="InterPro" id="IPR036514">
    <property type="entry name" value="SGNH_hydro_sf"/>
</dbReference>
<organism evidence="3 4">
    <name type="scientific">Mucilaginibacter sabulilitoris</name>
    <dbReference type="NCBI Taxonomy" id="1173583"/>
    <lineage>
        <taxon>Bacteria</taxon>
        <taxon>Pseudomonadati</taxon>
        <taxon>Bacteroidota</taxon>
        <taxon>Sphingobacteriia</taxon>
        <taxon>Sphingobacteriales</taxon>
        <taxon>Sphingobacteriaceae</taxon>
        <taxon>Mucilaginibacter</taxon>
    </lineage>
</organism>
<evidence type="ECO:0000313" key="3">
    <source>
        <dbReference type="EMBL" id="WPU94843.1"/>
    </source>
</evidence>
<evidence type="ECO:0000256" key="1">
    <source>
        <dbReference type="ARBA" id="ARBA00022801"/>
    </source>
</evidence>
<dbReference type="EMBL" id="CP139558">
    <property type="protein sequence ID" value="WPU94843.1"/>
    <property type="molecule type" value="Genomic_DNA"/>
</dbReference>
<sequence length="287" mass="32091">MNWLLPLFFLILTYDQASAQKKIEVYLIGGQSNATGQGYMANLSDTMIADKQVLLFHSGLPHLNSGLPPYTWQPLHQASESPDRFGPELSFGTVLKRLRPTANIAIIKHAHSGTNLFDDWNPAKNNEDTLTQGVQYGEFIHTVNAGLDSLRKRGYHPVIKGMLWQQGESDADKGGAASKNYGQNLKYLIGRIRKQLHARNMVFVYGYVYPPPNHGRGIEEVRQAEHDLDQDAGTGLSTRKAYVVNTDSLSLRANDPNTPYPNDVIHFGTSGTWKLGLRMAYKMNQHL</sequence>
<evidence type="ECO:0000313" key="4">
    <source>
        <dbReference type="Proteomes" id="UP001324380"/>
    </source>
</evidence>
<dbReference type="InterPro" id="IPR052940">
    <property type="entry name" value="Carb_Esterase_6"/>
</dbReference>
<reference evidence="3 4" key="1">
    <citation type="submission" date="2023-11" db="EMBL/GenBank/DDBJ databases">
        <title>Analysis of the Genomes of Mucilaginibacter gossypii cycad 4 and M. sabulilitoris SNA2: microbes with the potential for plant growth promotion.</title>
        <authorList>
            <person name="Hirsch A.M."/>
            <person name="Humm E."/>
            <person name="Rubbi M."/>
            <person name="Del Vecchio G."/>
            <person name="Ha S.M."/>
            <person name="Pellegrini M."/>
            <person name="Gunsalus R.P."/>
        </authorList>
    </citation>
    <scope>NUCLEOTIDE SEQUENCE [LARGE SCALE GENOMIC DNA]</scope>
    <source>
        <strain evidence="3 4">SNA2</strain>
    </source>
</reference>
<dbReference type="PANTHER" id="PTHR31988">
    <property type="entry name" value="ESTERASE, PUTATIVE (DUF303)-RELATED"/>
    <property type="match status" value="1"/>
</dbReference>
<accession>A0ABZ0TP35</accession>
<evidence type="ECO:0000259" key="2">
    <source>
        <dbReference type="Pfam" id="PF03629"/>
    </source>
</evidence>